<evidence type="ECO:0000313" key="1">
    <source>
        <dbReference type="EMBL" id="KAG8632834.1"/>
    </source>
</evidence>
<proteinExistence type="predicted"/>
<accession>A0ACB7FYU1</accession>
<gene>
    <name evidence="1" type="ORF">MANES_18G060301v8</name>
</gene>
<dbReference type="Proteomes" id="UP000091857">
    <property type="component" value="Chromosome 18"/>
</dbReference>
<organism evidence="1 2">
    <name type="scientific">Manihot esculenta</name>
    <name type="common">Cassava</name>
    <name type="synonym">Jatropha manihot</name>
    <dbReference type="NCBI Taxonomy" id="3983"/>
    <lineage>
        <taxon>Eukaryota</taxon>
        <taxon>Viridiplantae</taxon>
        <taxon>Streptophyta</taxon>
        <taxon>Embryophyta</taxon>
        <taxon>Tracheophyta</taxon>
        <taxon>Spermatophyta</taxon>
        <taxon>Magnoliopsida</taxon>
        <taxon>eudicotyledons</taxon>
        <taxon>Gunneridae</taxon>
        <taxon>Pentapetalae</taxon>
        <taxon>rosids</taxon>
        <taxon>fabids</taxon>
        <taxon>Malpighiales</taxon>
        <taxon>Euphorbiaceae</taxon>
        <taxon>Crotonoideae</taxon>
        <taxon>Manihoteae</taxon>
        <taxon>Manihot</taxon>
    </lineage>
</organism>
<reference evidence="2" key="1">
    <citation type="journal article" date="2016" name="Nat. Biotechnol.">
        <title>Sequencing wild and cultivated cassava and related species reveals extensive interspecific hybridization and genetic diversity.</title>
        <authorList>
            <person name="Bredeson J.V."/>
            <person name="Lyons J.B."/>
            <person name="Prochnik S.E."/>
            <person name="Wu G.A."/>
            <person name="Ha C.M."/>
            <person name="Edsinger-Gonzales E."/>
            <person name="Grimwood J."/>
            <person name="Schmutz J."/>
            <person name="Rabbi I.Y."/>
            <person name="Egesi C."/>
            <person name="Nauluvula P."/>
            <person name="Lebot V."/>
            <person name="Ndunguru J."/>
            <person name="Mkamilo G."/>
            <person name="Bart R.S."/>
            <person name="Setter T.L."/>
            <person name="Gleadow R.M."/>
            <person name="Kulakow P."/>
            <person name="Ferguson M.E."/>
            <person name="Rounsley S."/>
            <person name="Rokhsar D.S."/>
        </authorList>
    </citation>
    <scope>NUCLEOTIDE SEQUENCE [LARGE SCALE GENOMIC DNA]</scope>
    <source>
        <strain evidence="2">cv. AM560-2</strain>
    </source>
</reference>
<keyword evidence="2" id="KW-1185">Reference proteome</keyword>
<dbReference type="EMBL" id="CM004404">
    <property type="protein sequence ID" value="KAG8632834.1"/>
    <property type="molecule type" value="Genomic_DNA"/>
</dbReference>
<sequence>SSIQRLYGWESLRIYYPYSDFLNAPVHRRASWGWNSLMEGRIVFDMGLRWNITGPSFLNVWEDPWIPTMLAFKLSSQRPLDNPIIYISDIIDANTNQWIQPLLHANFSPFECAQIFKIPLGQMHKEAELVWHFNSSGIFFVKSAYYLLKQDQLREQS</sequence>
<feature type="non-terminal residue" evidence="1">
    <location>
        <position position="1"/>
    </location>
</feature>
<protein>
    <submittedName>
        <fullName evidence="1">Uncharacterized protein</fullName>
    </submittedName>
</protein>
<evidence type="ECO:0000313" key="2">
    <source>
        <dbReference type="Proteomes" id="UP000091857"/>
    </source>
</evidence>
<comment type="caution">
    <text evidence="1">The sequence shown here is derived from an EMBL/GenBank/DDBJ whole genome shotgun (WGS) entry which is preliminary data.</text>
</comment>
<name>A0ACB7FYU1_MANES</name>